<accession>A0A1I4QKQ2</accession>
<dbReference type="AlphaFoldDB" id="A0A1I4QKQ2"/>
<gene>
    <name evidence="1" type="ORF">SAMN04490355_11071</name>
    <name evidence="2" type="ORF">SAMN04490355_11121</name>
</gene>
<evidence type="ECO:0000313" key="3">
    <source>
        <dbReference type="Proteomes" id="UP000199520"/>
    </source>
</evidence>
<sequence length="27" mass="3098">MQLNCNNKLCEYNDPDKLLCGATAVYY</sequence>
<dbReference type="Proteomes" id="UP000199520">
    <property type="component" value="Unassembled WGS sequence"/>
</dbReference>
<reference evidence="1" key="2">
    <citation type="submission" date="2016-10" db="EMBL/GenBank/DDBJ databases">
        <authorList>
            <person name="de Groot N.N."/>
        </authorList>
    </citation>
    <scope>NUCLEOTIDE SEQUENCE [LARGE SCALE GENOMIC DNA]</scope>
    <source>
        <strain evidence="1">DSM 13327</strain>
    </source>
</reference>
<evidence type="ECO:0000313" key="2">
    <source>
        <dbReference type="EMBL" id="SFM41076.1"/>
    </source>
</evidence>
<feature type="non-terminal residue" evidence="1">
    <location>
        <position position="27"/>
    </location>
</feature>
<proteinExistence type="predicted"/>
<dbReference type="EMBL" id="FOTS01000112">
    <property type="protein sequence ID" value="SFM41076.1"/>
    <property type="molecule type" value="Genomic_DNA"/>
</dbReference>
<dbReference type="EMBL" id="FOTS01000107">
    <property type="protein sequence ID" value="SFM40265.1"/>
    <property type="molecule type" value="Genomic_DNA"/>
</dbReference>
<dbReference type="STRING" id="1123291.SAMN04490355_11071"/>
<name>A0A1I4QKQ2_9FIRM</name>
<organism evidence="1 3">
    <name type="scientific">Pelosinus propionicus DSM 13327</name>
    <dbReference type="NCBI Taxonomy" id="1123291"/>
    <lineage>
        <taxon>Bacteria</taxon>
        <taxon>Bacillati</taxon>
        <taxon>Bacillota</taxon>
        <taxon>Negativicutes</taxon>
        <taxon>Selenomonadales</taxon>
        <taxon>Sporomusaceae</taxon>
        <taxon>Pelosinus</taxon>
    </lineage>
</organism>
<protein>
    <submittedName>
        <fullName evidence="1">Uncharacterized protein</fullName>
    </submittedName>
</protein>
<reference evidence="3" key="1">
    <citation type="submission" date="2016-10" db="EMBL/GenBank/DDBJ databases">
        <authorList>
            <person name="Varghese N."/>
            <person name="Submissions S."/>
        </authorList>
    </citation>
    <scope>NUCLEOTIDE SEQUENCE [LARGE SCALE GENOMIC DNA]</scope>
    <source>
        <strain evidence="3">DSM 13327</strain>
    </source>
</reference>
<evidence type="ECO:0000313" key="1">
    <source>
        <dbReference type="EMBL" id="SFM40265.1"/>
    </source>
</evidence>
<keyword evidence="3" id="KW-1185">Reference proteome</keyword>